<dbReference type="PROSITE" id="PS50042">
    <property type="entry name" value="CNMP_BINDING_3"/>
    <property type="match status" value="1"/>
</dbReference>
<dbReference type="InterPro" id="IPR018490">
    <property type="entry name" value="cNMP-bd_dom_sf"/>
</dbReference>
<organism evidence="1 2">
    <name type="scientific">Aureococcus anophagefferens</name>
    <name type="common">Harmful bloom alga</name>
    <dbReference type="NCBI Taxonomy" id="44056"/>
    <lineage>
        <taxon>Eukaryota</taxon>
        <taxon>Sar</taxon>
        <taxon>Stramenopiles</taxon>
        <taxon>Ochrophyta</taxon>
        <taxon>Pelagophyceae</taxon>
        <taxon>Pelagomonadales</taxon>
        <taxon>Pelagomonadaceae</taxon>
        <taxon>Aureococcus</taxon>
    </lineage>
</organism>
<dbReference type="Proteomes" id="UP001363151">
    <property type="component" value="Unassembled WGS sequence"/>
</dbReference>
<dbReference type="EMBL" id="JBBJCI010000038">
    <property type="protein sequence ID" value="KAK7250197.1"/>
    <property type="molecule type" value="Genomic_DNA"/>
</dbReference>
<dbReference type="SUPFAM" id="SSF51206">
    <property type="entry name" value="cAMP-binding domain-like"/>
    <property type="match status" value="1"/>
</dbReference>
<dbReference type="PANTHER" id="PTHR47823">
    <property type="entry name" value="ION_TRANS DOMAIN-CONTAINING PROTEIN"/>
    <property type="match status" value="1"/>
</dbReference>
<dbReference type="GO" id="GO:0005249">
    <property type="term" value="F:voltage-gated potassium channel activity"/>
    <property type="evidence" value="ECO:0007669"/>
    <property type="project" value="InterPro"/>
</dbReference>
<evidence type="ECO:0000313" key="1">
    <source>
        <dbReference type="EMBL" id="KAK7250197.1"/>
    </source>
</evidence>
<dbReference type="KEGG" id="aaf:AURANDRAFT_67061"/>
<accession>A0ABR1GA59</accession>
<keyword evidence="1" id="KW-0407">Ion channel</keyword>
<keyword evidence="1" id="KW-0813">Transport</keyword>
<dbReference type="Gene3D" id="1.10.287.630">
    <property type="entry name" value="Helix hairpin bin"/>
    <property type="match status" value="1"/>
</dbReference>
<dbReference type="Gene3D" id="1.10.287.70">
    <property type="match status" value="1"/>
</dbReference>
<dbReference type="SMART" id="SM00100">
    <property type="entry name" value="cNMP"/>
    <property type="match status" value="1"/>
</dbReference>
<keyword evidence="2" id="KW-1185">Reference proteome</keyword>
<gene>
    <name evidence="1" type="ORF">SO694_0000669</name>
</gene>
<reference evidence="1 2" key="1">
    <citation type="submission" date="2024-03" db="EMBL/GenBank/DDBJ databases">
        <title>Aureococcus anophagefferens CCMP1851 and Kratosvirus quantuckense: Draft genome of a second virus-susceptible host strain in the model system.</title>
        <authorList>
            <person name="Chase E."/>
            <person name="Truchon A.R."/>
            <person name="Schepens W."/>
            <person name="Wilhelm S.W."/>
        </authorList>
    </citation>
    <scope>NUCLEOTIDE SEQUENCE [LARGE SCALE GENOMIC DNA]</scope>
    <source>
        <strain evidence="1 2">CCMP1851</strain>
    </source>
</reference>
<dbReference type="PRINTS" id="PR01463">
    <property type="entry name" value="EAGCHANLFMLY"/>
</dbReference>
<evidence type="ECO:0000313" key="2">
    <source>
        <dbReference type="Proteomes" id="UP001363151"/>
    </source>
</evidence>
<dbReference type="PANTHER" id="PTHR47823:SF11">
    <property type="entry name" value="K+-CHANNEL ERG AND RELATED PROTEINS"/>
    <property type="match status" value="1"/>
</dbReference>
<dbReference type="Pfam" id="PF00027">
    <property type="entry name" value="cNMP_binding"/>
    <property type="match status" value="1"/>
</dbReference>
<dbReference type="GO" id="GO:0016020">
    <property type="term" value="C:membrane"/>
    <property type="evidence" value="ECO:0007669"/>
    <property type="project" value="UniProtKB-SubCell"/>
</dbReference>
<dbReference type="CDD" id="cd00038">
    <property type="entry name" value="CAP_ED"/>
    <property type="match status" value="1"/>
</dbReference>
<proteinExistence type="predicted"/>
<protein>
    <submittedName>
        <fullName evidence="1">Voltage-gated potassium channel</fullName>
    </submittedName>
</protein>
<dbReference type="Gene3D" id="2.60.120.10">
    <property type="entry name" value="Jelly Rolls"/>
    <property type="match status" value="1"/>
</dbReference>
<dbReference type="InterPro" id="IPR003938">
    <property type="entry name" value="K_chnl_volt-dep_EAG/ELK/ERG"/>
</dbReference>
<name>A0ABR1GA59_AURAN</name>
<dbReference type="InterPro" id="IPR005821">
    <property type="entry name" value="Ion_trans_dom"/>
</dbReference>
<dbReference type="SUPFAM" id="SSF81324">
    <property type="entry name" value="Voltage-gated potassium channels"/>
    <property type="match status" value="1"/>
</dbReference>
<comment type="caution">
    <text evidence="1">The sequence shown here is derived from an EMBL/GenBank/DDBJ whole genome shotgun (WGS) entry which is preliminary data.</text>
</comment>
<dbReference type="Pfam" id="PF00520">
    <property type="entry name" value="Ion_trans"/>
    <property type="match status" value="1"/>
</dbReference>
<keyword evidence="1" id="KW-0406">Ion transport</keyword>
<sequence>MGRRSFFGGRPAAPLKLPEKQHIHRESMREAVEEAKTEMDPTIEGKRKRWSHIKMLVKNTDKLYEIMLEKEEKKVVSKKVPSFIWERSGRDVVPVEEDGALEDDAAPPPSPAPGSLSPSPSERTVGNRVEHPQDLAAAPAPAADKRLWCACVPVLHPDGKFRLRWDVAQVVALAYVSLMVPMRLGFDWSAVGVWYAVETALDLYFFLDIFVNFLTALYRRDEGHIEGLEEHLSPGLIIDKRRIARAYLRGWFLVDALACAPVDYFMRGVNGTLLCSAHPVHPCLRQSSASSKASAFRLFKILRVFRVLKLFRLFRLKRLFKKYQDELLYWMPLIQASKLFFMLIFASHWMGCAYATVFPFDERLSQGLGERYVDMVYWAMQTITTVGYGDMVSTKTSARLVSTTAMAVGGLIFGWLIQYVLNVLDPDTFERKQQARIERVMGYLRANALPVELSQRVIRHVRQQNSRQTEDRAVLMELPRQLRADVFEHLYKASLSDVTIFAGASVAFLNDVCTKIVPLAIPQGEVVYGENDLADEGTFIVNSGEIELTVLSVMPEHRNHHKKHHHRLPRVAVPTARLTNGAIFGEESCLGCSRRHDTATACKTSELLTIAGADFRLALDLLPKLRWRILKRHIEQRMRHTRNRHTTAKAFLEMDLPELVVGKVQDEVLGVNELTGKTATVDRDISIADDWREVLIGLRGPWEARHTRQHRMAPTDLSKTTSFTRSNDHLEGVASTQHAGRDDADNGLAPPSRGVDAPGTLGAGGVDVDWIRAEIRQSLRDEFQVELGVYKEAVANEVKFAVAREFERELAAYKAQIAAEVRDAVGREFQREHELFKQEFAAEVSGAVTAALDARSGKLAPLNS</sequence>
<dbReference type="InterPro" id="IPR014710">
    <property type="entry name" value="RmlC-like_jellyroll"/>
</dbReference>
<dbReference type="InterPro" id="IPR000595">
    <property type="entry name" value="cNMP-bd_dom"/>
</dbReference>